<dbReference type="KEGG" id="psti:SOO65_04790"/>
<evidence type="ECO:0000256" key="1">
    <source>
        <dbReference type="SAM" id="Phobius"/>
    </source>
</evidence>
<keyword evidence="1" id="KW-0812">Transmembrane</keyword>
<name>A0AAX4HS52_9BACT</name>
<gene>
    <name evidence="2" type="ORF">SOO65_04790</name>
</gene>
<protein>
    <submittedName>
        <fullName evidence="2">Uncharacterized protein</fullName>
    </submittedName>
</protein>
<organism evidence="2 3">
    <name type="scientific">Peredibacter starrii</name>
    <dbReference type="NCBI Taxonomy" id="28202"/>
    <lineage>
        <taxon>Bacteria</taxon>
        <taxon>Pseudomonadati</taxon>
        <taxon>Bdellovibrionota</taxon>
        <taxon>Bacteriovoracia</taxon>
        <taxon>Bacteriovoracales</taxon>
        <taxon>Bacteriovoracaceae</taxon>
        <taxon>Peredibacter</taxon>
    </lineage>
</organism>
<dbReference type="RefSeq" id="WP_321397782.1">
    <property type="nucleotide sequence ID" value="NZ_CP139487.1"/>
</dbReference>
<evidence type="ECO:0000313" key="3">
    <source>
        <dbReference type="Proteomes" id="UP001324634"/>
    </source>
</evidence>
<reference evidence="2 3" key="1">
    <citation type="submission" date="2023-11" db="EMBL/GenBank/DDBJ databases">
        <title>Peredibacter starrii A3.12.</title>
        <authorList>
            <person name="Mitchell R.J."/>
        </authorList>
    </citation>
    <scope>NUCLEOTIDE SEQUENCE [LARGE SCALE GENOMIC DNA]</scope>
    <source>
        <strain evidence="2 3">A3.12</strain>
    </source>
</reference>
<feature type="transmembrane region" description="Helical" evidence="1">
    <location>
        <begin position="7"/>
        <end position="23"/>
    </location>
</feature>
<dbReference type="EMBL" id="CP139487">
    <property type="protein sequence ID" value="WPU66056.1"/>
    <property type="molecule type" value="Genomic_DNA"/>
</dbReference>
<dbReference type="AlphaFoldDB" id="A0AAX4HS52"/>
<accession>A0AAX4HS52</accession>
<evidence type="ECO:0000313" key="2">
    <source>
        <dbReference type="EMBL" id="WPU66056.1"/>
    </source>
</evidence>
<keyword evidence="3" id="KW-1185">Reference proteome</keyword>
<proteinExistence type="predicted"/>
<dbReference type="Proteomes" id="UP001324634">
    <property type="component" value="Chromosome"/>
</dbReference>
<keyword evidence="1" id="KW-1133">Transmembrane helix</keyword>
<keyword evidence="1" id="KW-0472">Membrane</keyword>
<sequence length="40" mass="4786">MKILARLSLVLISPYLVVVYWRNSYKKLGNLHANYELNYE</sequence>